<dbReference type="InterPro" id="IPR027417">
    <property type="entry name" value="P-loop_NTPase"/>
</dbReference>
<proteinExistence type="predicted"/>
<evidence type="ECO:0000313" key="3">
    <source>
        <dbReference type="Proteomes" id="UP000749646"/>
    </source>
</evidence>
<dbReference type="Proteomes" id="UP000749646">
    <property type="component" value="Unassembled WGS sequence"/>
</dbReference>
<dbReference type="InterPro" id="IPR056251">
    <property type="entry name" value="Arm_rpt_dom"/>
</dbReference>
<sequence>IAQLIQNAGPDYLIAADLVKILEQLKDHLRDIHKQPPPRVYQLTMMVSNVLDAMTDAGIKTLDSKQLHESLSTYLDGLKSTSDAFLVYQAAYAYQSLKHMLDDELFWKTSLQSTGPKSQDHLTAANATHVVDLSGFLEVLSNVQNGLNGILKFTPITVLKYKGIKPLEKSGQYFLECLNKSLSFECRQAWYPALRMADVLLRGGYFADFRKLICEAPCRRDPAFQWGVCQRLGDLAVNSKWDEGTHHNAVALLEEIYQCDAVWGEQVTIKQWIVGILMQVTFAPHAVKTTASAVLRRFNTDEDSTKQALCQACLKAEPSPYPLRVAFPPLVTPSLLDRVQDTPNVETRLRRLQRHRLKERKEVIYVPLQAKANPQASDKDRFLLMDKVKHFLKSDQKVFVLLGGPGSGKSTFNRTLECDLWNAYRKADGDIPLYIDLAAIDNPKYNLIDKQLCQAGFTETQITEIKLHRKCILICDQYNDISRLNNFYTSNRFNQPGEWSARMVISCTDYLECDIQLQPDLFQQAVITPFSEDEVQDYIERYVSIHRPLWPTEQYLQVFHQIHDWKDLLKNPLLLSLSLEVFPYMIDPGRHPSTMRITRLAFYDILLEHWLERSKERLEKQNLNSQARAVFENLTASGFTFNGINYLKKLAAAIYKNQGGNTIVKYSRFKDEGTWKDDFFRHDNHRQLLHEACPLRRSGNQYQFIHPSILEYCMSLAVFDPQENLKIAVPEQTSARRKSINSVMIFQAQNVKREVVTSIEQSPDFDSPLSWRGFVDEPSILQFLEERAQQEPIFKQRLL</sequence>
<keyword evidence="3" id="KW-1185">Reference proteome</keyword>
<reference evidence="2" key="1">
    <citation type="journal article" date="2020" name="Fungal Divers.">
        <title>Resolving the Mortierellaceae phylogeny through synthesis of multi-gene phylogenetics and phylogenomics.</title>
        <authorList>
            <person name="Vandepol N."/>
            <person name="Liber J."/>
            <person name="Desiro A."/>
            <person name="Na H."/>
            <person name="Kennedy M."/>
            <person name="Barry K."/>
            <person name="Grigoriev I.V."/>
            <person name="Miller A.N."/>
            <person name="O'Donnell K."/>
            <person name="Stajich J.E."/>
            <person name="Bonito G."/>
        </authorList>
    </citation>
    <scope>NUCLEOTIDE SEQUENCE</scope>
    <source>
        <strain evidence="2">MES-2147</strain>
    </source>
</reference>
<organism evidence="2 3">
    <name type="scientific">Modicella reniformis</name>
    <dbReference type="NCBI Taxonomy" id="1440133"/>
    <lineage>
        <taxon>Eukaryota</taxon>
        <taxon>Fungi</taxon>
        <taxon>Fungi incertae sedis</taxon>
        <taxon>Mucoromycota</taxon>
        <taxon>Mortierellomycotina</taxon>
        <taxon>Mortierellomycetes</taxon>
        <taxon>Mortierellales</taxon>
        <taxon>Mortierellaceae</taxon>
        <taxon>Modicella</taxon>
    </lineage>
</organism>
<feature type="non-terminal residue" evidence="2">
    <location>
        <position position="1"/>
    </location>
</feature>
<evidence type="ECO:0000313" key="2">
    <source>
        <dbReference type="EMBL" id="KAF9974499.1"/>
    </source>
</evidence>
<dbReference type="SUPFAM" id="SSF52540">
    <property type="entry name" value="P-loop containing nucleoside triphosphate hydrolases"/>
    <property type="match status" value="1"/>
</dbReference>
<dbReference type="Pfam" id="PF23948">
    <property type="entry name" value="ARM_5"/>
    <property type="match status" value="1"/>
</dbReference>
<name>A0A9P6JGG7_9FUNG</name>
<accession>A0A9P6JGG7</accession>
<dbReference type="OrthoDB" id="538223at2759"/>
<gene>
    <name evidence="2" type="ORF">BGZ65_008698</name>
</gene>
<feature type="non-terminal residue" evidence="2">
    <location>
        <position position="799"/>
    </location>
</feature>
<protein>
    <recommendedName>
        <fullName evidence="1">Arm-like repeat domain-containing protein</fullName>
    </recommendedName>
</protein>
<comment type="caution">
    <text evidence="2">The sequence shown here is derived from an EMBL/GenBank/DDBJ whole genome shotgun (WGS) entry which is preliminary data.</text>
</comment>
<dbReference type="EMBL" id="JAAAHW010004430">
    <property type="protein sequence ID" value="KAF9974499.1"/>
    <property type="molecule type" value="Genomic_DNA"/>
</dbReference>
<dbReference type="Gene3D" id="3.40.50.300">
    <property type="entry name" value="P-loop containing nucleotide triphosphate hydrolases"/>
    <property type="match status" value="1"/>
</dbReference>
<feature type="domain" description="Arm-like repeat" evidence="1">
    <location>
        <begin position="14"/>
        <end position="307"/>
    </location>
</feature>
<evidence type="ECO:0000259" key="1">
    <source>
        <dbReference type="Pfam" id="PF23948"/>
    </source>
</evidence>
<dbReference type="AlphaFoldDB" id="A0A9P6JGG7"/>